<organism evidence="1 2">
    <name type="scientific">Streblomastix strix</name>
    <dbReference type="NCBI Taxonomy" id="222440"/>
    <lineage>
        <taxon>Eukaryota</taxon>
        <taxon>Metamonada</taxon>
        <taxon>Preaxostyla</taxon>
        <taxon>Oxymonadida</taxon>
        <taxon>Streblomastigidae</taxon>
        <taxon>Streblomastix</taxon>
    </lineage>
</organism>
<dbReference type="Proteomes" id="UP000324800">
    <property type="component" value="Unassembled WGS sequence"/>
</dbReference>
<dbReference type="AlphaFoldDB" id="A0A5J4VKG3"/>
<gene>
    <name evidence="1" type="ORF">EZS28_021781</name>
</gene>
<protein>
    <submittedName>
        <fullName evidence="1">Uncharacterized protein</fullName>
    </submittedName>
</protein>
<dbReference type="InterPro" id="IPR011050">
    <property type="entry name" value="Pectin_lyase_fold/virulence"/>
</dbReference>
<evidence type="ECO:0000313" key="2">
    <source>
        <dbReference type="Proteomes" id="UP000324800"/>
    </source>
</evidence>
<evidence type="ECO:0000313" key="1">
    <source>
        <dbReference type="EMBL" id="KAA6382693.1"/>
    </source>
</evidence>
<dbReference type="EMBL" id="SNRW01006640">
    <property type="protein sequence ID" value="KAA6382693.1"/>
    <property type="molecule type" value="Genomic_DNA"/>
</dbReference>
<name>A0A5J4VKG3_9EUKA</name>
<comment type="caution">
    <text evidence="1">The sequence shown here is derived from an EMBL/GenBank/DDBJ whole genome shotgun (WGS) entry which is preliminary data.</text>
</comment>
<dbReference type="SUPFAM" id="SSF51126">
    <property type="entry name" value="Pectin lyase-like"/>
    <property type="match status" value="1"/>
</dbReference>
<feature type="non-terminal residue" evidence="1">
    <location>
        <position position="170"/>
    </location>
</feature>
<accession>A0A5J4VKG3</accession>
<reference evidence="1 2" key="1">
    <citation type="submission" date="2019-03" db="EMBL/GenBank/DDBJ databases">
        <title>Single cell metagenomics reveals metabolic interactions within the superorganism composed of flagellate Streblomastix strix and complex community of Bacteroidetes bacteria on its surface.</title>
        <authorList>
            <person name="Treitli S.C."/>
            <person name="Kolisko M."/>
            <person name="Husnik F."/>
            <person name="Keeling P."/>
            <person name="Hampl V."/>
        </authorList>
    </citation>
    <scope>NUCLEOTIDE SEQUENCE [LARGE SCALE GENOMIC DNA]</scope>
    <source>
        <strain evidence="1">ST1C</strain>
    </source>
</reference>
<proteinExistence type="predicted"/>
<sequence length="170" mass="18996">MCQTTRNTTMDVHPVARIALKLMVNGKQLVQKSTFKNCHNTEDISLRQRLNKQILRNHNADVTSGDAKFKDDTFDDSSSSAYGGAIRFLSNGEHNFKNLKFQDCTVSGNKSADDGVIYIDGGENRMEDIKIYNSQAKIVDVFQTESSSRRGVIYIFNCGADSQLKDMTLA</sequence>